<keyword evidence="3 10" id="KW-0863">Zinc-finger</keyword>
<feature type="non-terminal residue" evidence="14">
    <location>
        <position position="540"/>
    </location>
</feature>
<dbReference type="SMART" id="SM00430">
    <property type="entry name" value="HOLI"/>
    <property type="match status" value="1"/>
</dbReference>
<keyword evidence="4 10" id="KW-0862">Zinc</keyword>
<dbReference type="GeneID" id="106811338"/>
<dbReference type="RefSeq" id="XP_014670406.1">
    <property type="nucleotide sequence ID" value="XM_014814920.1"/>
</dbReference>
<evidence type="ECO:0000256" key="7">
    <source>
        <dbReference type="ARBA" id="ARBA00023163"/>
    </source>
</evidence>
<dbReference type="PANTHER" id="PTHR24086:SF15">
    <property type="entry name" value="NUCLEAR HORMONE RECEPTOR FTZ-F1"/>
    <property type="match status" value="1"/>
</dbReference>
<keyword evidence="5 10" id="KW-0805">Transcription regulation</keyword>
<dbReference type="InterPro" id="IPR001723">
    <property type="entry name" value="Nuclear_hrmn_rcpt"/>
</dbReference>
<keyword evidence="8 10" id="KW-0675">Receptor</keyword>
<keyword evidence="6 10" id="KW-0238">DNA-binding</keyword>
<dbReference type="Gene3D" id="1.10.565.10">
    <property type="entry name" value="Retinoid X Receptor"/>
    <property type="match status" value="1"/>
</dbReference>
<evidence type="ECO:0000313" key="13">
    <source>
        <dbReference type="Proteomes" id="UP000695022"/>
    </source>
</evidence>
<dbReference type="PRINTS" id="PR00047">
    <property type="entry name" value="STROIDFINGER"/>
</dbReference>
<evidence type="ECO:0000256" key="1">
    <source>
        <dbReference type="ARBA" id="ARBA00004123"/>
    </source>
</evidence>
<comment type="subcellular location">
    <subcellularLocation>
        <location evidence="1 10">Nucleus</location>
    </subcellularLocation>
</comment>
<dbReference type="Gene3D" id="3.30.50.10">
    <property type="entry name" value="Erythroid Transcription Factor GATA-1, subunit A"/>
    <property type="match status" value="1"/>
</dbReference>
<evidence type="ECO:0000256" key="5">
    <source>
        <dbReference type="ARBA" id="ARBA00023015"/>
    </source>
</evidence>
<keyword evidence="7 10" id="KW-0804">Transcription</keyword>
<organism evidence="13 14">
    <name type="scientific">Priapulus caudatus</name>
    <name type="common">Priapulid worm</name>
    <dbReference type="NCBI Taxonomy" id="37621"/>
    <lineage>
        <taxon>Eukaryota</taxon>
        <taxon>Metazoa</taxon>
        <taxon>Ecdysozoa</taxon>
        <taxon>Scalidophora</taxon>
        <taxon>Priapulida</taxon>
        <taxon>Priapulimorpha</taxon>
        <taxon>Priapulimorphida</taxon>
        <taxon>Priapulidae</taxon>
        <taxon>Priapulus</taxon>
    </lineage>
</organism>
<keyword evidence="13" id="KW-1185">Reference proteome</keyword>
<proteinExistence type="inferred from homology"/>
<dbReference type="Pfam" id="PF00105">
    <property type="entry name" value="zf-C4"/>
    <property type="match status" value="1"/>
</dbReference>
<evidence type="ECO:0000256" key="3">
    <source>
        <dbReference type="ARBA" id="ARBA00022771"/>
    </source>
</evidence>
<accession>A0ABM1EDY5</accession>
<dbReference type="PROSITE" id="PS00031">
    <property type="entry name" value="NUCLEAR_REC_DBD_1"/>
    <property type="match status" value="1"/>
</dbReference>
<dbReference type="InterPro" id="IPR016355">
    <property type="entry name" value="NR5-like"/>
</dbReference>
<keyword evidence="2 10" id="KW-0479">Metal-binding</keyword>
<protein>
    <submittedName>
        <fullName evidence="14">Nuclear hormone receptor FTZ-F1-like</fullName>
    </submittedName>
</protein>
<name>A0ABM1EDY5_PRICU</name>
<feature type="domain" description="NR LBD" evidence="12">
    <location>
        <begin position="354"/>
        <end position="540"/>
    </location>
</feature>
<dbReference type="Proteomes" id="UP000695022">
    <property type="component" value="Unplaced"/>
</dbReference>
<dbReference type="PROSITE" id="PS51030">
    <property type="entry name" value="NUCLEAR_REC_DBD_2"/>
    <property type="match status" value="1"/>
</dbReference>
<sequence>MFPTENALALCAPDLQNAAPYHAFNADMPTQQQLDCTFQDLDYNGAAPYTYDTVDHGHADSMLVIPAGGSASNMVKAPLAMQQEYAFEPFVHTPPPDAMTFGDPHHHRHHLHHHHHAAAIDIKGDLDELCPVCGDVVSGYHYGLLTCESCKGFFKRTVQNKKVYSCAIEKKCVIDKQQRKRCPYCRFQKCIEVGMKLEAVRPDRMRGGRNKFGPMYKRDRARKMQVKRRMLAAKMGGMCQYDGTLTLTATRRRPPPPWRQDIKRTYHSCSSSHVRGGHRAQDTADAGLERLAALCRVLDNSLFSLVEWARRSHFFKDLKVCCTMRQIALEAHARSFKKRLLSWDYFPRVQTALRTPPLIIELRENAADDKLWRDSLFSIIYSQTYAADTGADAGSTFELMCRVLDNSLFSLVEWARRSHFFKDLKVDDQMKLLHVSWSEMLMLDHIYQHSANGLPDETRLPNGQKFSLANMCLFGFTNMADRLEELFRKLRQLKFDRNDYICLKFLILMNPDVPGLLNPKVVESAQEKVNCALLEYCETF</sequence>
<reference evidence="14" key="1">
    <citation type="submission" date="2025-08" db="UniProtKB">
        <authorList>
            <consortium name="RefSeq"/>
        </authorList>
    </citation>
    <scope>IDENTIFICATION</scope>
</reference>
<evidence type="ECO:0000256" key="4">
    <source>
        <dbReference type="ARBA" id="ARBA00022833"/>
    </source>
</evidence>
<dbReference type="InterPro" id="IPR013088">
    <property type="entry name" value="Znf_NHR/GATA"/>
</dbReference>
<evidence type="ECO:0000256" key="10">
    <source>
        <dbReference type="RuleBase" id="RU004334"/>
    </source>
</evidence>
<comment type="similarity">
    <text evidence="10">Belongs to the nuclear hormone receptor family.</text>
</comment>
<dbReference type="SUPFAM" id="SSF48508">
    <property type="entry name" value="Nuclear receptor ligand-binding domain"/>
    <property type="match status" value="2"/>
</dbReference>
<dbReference type="PANTHER" id="PTHR24086">
    <property type="entry name" value="NUCLEAR RECEPTOR SUBFAMILY 5 GROUP A"/>
    <property type="match status" value="1"/>
</dbReference>
<dbReference type="PROSITE" id="PS51843">
    <property type="entry name" value="NR_LBD"/>
    <property type="match status" value="1"/>
</dbReference>
<dbReference type="InterPro" id="IPR000536">
    <property type="entry name" value="Nucl_hrmn_rcpt_lig-bd"/>
</dbReference>
<dbReference type="Pfam" id="PF00104">
    <property type="entry name" value="Hormone_recep"/>
    <property type="match status" value="1"/>
</dbReference>
<dbReference type="SUPFAM" id="SSF57716">
    <property type="entry name" value="Glucocorticoid receptor-like (DNA-binding domain)"/>
    <property type="match status" value="1"/>
</dbReference>
<evidence type="ECO:0000259" key="11">
    <source>
        <dbReference type="PROSITE" id="PS51030"/>
    </source>
</evidence>
<dbReference type="InterPro" id="IPR001628">
    <property type="entry name" value="Znf_hrmn_rcpt"/>
</dbReference>
<feature type="domain" description="Nuclear receptor" evidence="11">
    <location>
        <begin position="127"/>
        <end position="202"/>
    </location>
</feature>
<keyword evidence="9 10" id="KW-0539">Nucleus</keyword>
<evidence type="ECO:0000256" key="2">
    <source>
        <dbReference type="ARBA" id="ARBA00022723"/>
    </source>
</evidence>
<evidence type="ECO:0000256" key="6">
    <source>
        <dbReference type="ARBA" id="ARBA00023125"/>
    </source>
</evidence>
<dbReference type="PRINTS" id="PR00398">
    <property type="entry name" value="STRDHORMONER"/>
</dbReference>
<evidence type="ECO:0000256" key="9">
    <source>
        <dbReference type="ARBA" id="ARBA00023242"/>
    </source>
</evidence>
<evidence type="ECO:0000256" key="8">
    <source>
        <dbReference type="ARBA" id="ARBA00023170"/>
    </source>
</evidence>
<dbReference type="InterPro" id="IPR035500">
    <property type="entry name" value="NHR-like_dom_sf"/>
</dbReference>
<gene>
    <name evidence="14" type="primary">LOC106811338</name>
</gene>
<dbReference type="CDD" id="cd07167">
    <property type="entry name" value="NR_DBD_Lrh-1_like"/>
    <property type="match status" value="1"/>
</dbReference>
<dbReference type="SMART" id="SM00399">
    <property type="entry name" value="ZnF_C4"/>
    <property type="match status" value="1"/>
</dbReference>
<evidence type="ECO:0000313" key="14">
    <source>
        <dbReference type="RefSeq" id="XP_014670406.1"/>
    </source>
</evidence>
<evidence type="ECO:0000259" key="12">
    <source>
        <dbReference type="PROSITE" id="PS51843"/>
    </source>
</evidence>